<comment type="caution">
    <text evidence="1">The sequence shown here is derived from an EMBL/GenBank/DDBJ whole genome shotgun (WGS) entry which is preliminary data.</text>
</comment>
<reference evidence="2" key="1">
    <citation type="submission" date="2017-01" db="EMBL/GenBank/DDBJ databases">
        <title>Comparative genomics of anhydrobiosis in the tardigrade Hypsibius dujardini.</title>
        <authorList>
            <person name="Yoshida Y."/>
            <person name="Koutsovoulos G."/>
            <person name="Laetsch D."/>
            <person name="Stevens L."/>
            <person name="Kumar S."/>
            <person name="Horikawa D."/>
            <person name="Ishino K."/>
            <person name="Komine S."/>
            <person name="Tomita M."/>
            <person name="Blaxter M."/>
            <person name="Arakawa K."/>
        </authorList>
    </citation>
    <scope>NUCLEOTIDE SEQUENCE [LARGE SCALE GENOMIC DNA]</scope>
    <source>
        <strain evidence="2">Z151</strain>
    </source>
</reference>
<gene>
    <name evidence="1" type="ORF">BV898_19355</name>
</gene>
<keyword evidence="2" id="KW-1185">Reference proteome</keyword>
<dbReference type="Proteomes" id="UP000192578">
    <property type="component" value="Unassembled WGS sequence"/>
</dbReference>
<dbReference type="EMBL" id="MTYJ01000495">
    <property type="protein sequence ID" value="OWA54968.1"/>
    <property type="molecule type" value="Genomic_DNA"/>
</dbReference>
<dbReference type="OrthoDB" id="331699at2759"/>
<dbReference type="AlphaFoldDB" id="A0A9X6NLK3"/>
<accession>A0A9X6NLK3</accession>
<name>A0A9X6NLK3_HYPEX</name>
<evidence type="ECO:0000313" key="2">
    <source>
        <dbReference type="Proteomes" id="UP000192578"/>
    </source>
</evidence>
<proteinExistence type="predicted"/>
<sequence length="253" mass="28804">MAGMVESDNLGLDMPHCFHSSVIRCPDGLPKEIHTMKAMCELLQRLVGASAAYGDAKVDRQFVEPLPKSQLDLPAKRLYDSYDEALIPLRNDPGIREEYYNVAHHMLKHDKFQPMAMGEMESSVIFELAAACLSDQGPMTGIRSSKLVLSSSLEVQNMAERRFCLRSSRTAQSKKLFTHPQKGVGIFYSNKPIDSVWLDEAKLKNVHILPPAKQEYIWENIRRIPDEECLRIGMVKCLFILWFQTDPNLCGRY</sequence>
<organism evidence="1 2">
    <name type="scientific">Hypsibius exemplaris</name>
    <name type="common">Freshwater tardigrade</name>
    <dbReference type="NCBI Taxonomy" id="2072580"/>
    <lineage>
        <taxon>Eukaryota</taxon>
        <taxon>Metazoa</taxon>
        <taxon>Ecdysozoa</taxon>
        <taxon>Tardigrada</taxon>
        <taxon>Eutardigrada</taxon>
        <taxon>Parachela</taxon>
        <taxon>Hypsibioidea</taxon>
        <taxon>Hypsibiidae</taxon>
        <taxon>Hypsibius</taxon>
    </lineage>
</organism>
<protein>
    <submittedName>
        <fullName evidence="1">Uncharacterized protein</fullName>
    </submittedName>
</protein>
<evidence type="ECO:0000313" key="1">
    <source>
        <dbReference type="EMBL" id="OWA54968.1"/>
    </source>
</evidence>